<dbReference type="SUPFAM" id="SSF53474">
    <property type="entry name" value="alpha/beta-Hydrolases"/>
    <property type="match status" value="1"/>
</dbReference>
<feature type="domain" description="T6SS Phospholipase effector Tle1-like catalytic" evidence="1">
    <location>
        <begin position="3"/>
        <end position="268"/>
    </location>
</feature>
<dbReference type="RefSeq" id="WP_084121595.1">
    <property type="nucleotide sequence ID" value="NZ_LT838813.1"/>
</dbReference>
<dbReference type="EMBL" id="LT838813">
    <property type="protein sequence ID" value="SMD44810.1"/>
    <property type="molecule type" value="Genomic_DNA"/>
</dbReference>
<dbReference type="InterPro" id="IPR018712">
    <property type="entry name" value="Tle1-like_cat"/>
</dbReference>
<dbReference type="PANTHER" id="PTHR33840:SF2">
    <property type="entry name" value="TLE1 PHOSPHOLIPASE DOMAIN-CONTAINING PROTEIN"/>
    <property type="match status" value="1"/>
</dbReference>
<evidence type="ECO:0000313" key="3">
    <source>
        <dbReference type="Proteomes" id="UP000192333"/>
    </source>
</evidence>
<keyword evidence="3" id="KW-1185">Reference proteome</keyword>
<evidence type="ECO:0000259" key="1">
    <source>
        <dbReference type="Pfam" id="PF09994"/>
    </source>
</evidence>
<reference evidence="3" key="1">
    <citation type="submission" date="2017-04" db="EMBL/GenBank/DDBJ databases">
        <authorList>
            <person name="Varghese N."/>
            <person name="Submissions S."/>
        </authorList>
    </citation>
    <scope>NUCLEOTIDE SEQUENCE [LARGE SCALE GENOMIC DNA]</scope>
    <source>
        <strain evidence="3">DSM 16537</strain>
    </source>
</reference>
<organism evidence="2 3">
    <name type="scientific">Aquiflexum balticum DSM 16537</name>
    <dbReference type="NCBI Taxonomy" id="758820"/>
    <lineage>
        <taxon>Bacteria</taxon>
        <taxon>Pseudomonadati</taxon>
        <taxon>Bacteroidota</taxon>
        <taxon>Cytophagia</taxon>
        <taxon>Cytophagales</taxon>
        <taxon>Cyclobacteriaceae</taxon>
        <taxon>Aquiflexum</taxon>
    </lineage>
</organism>
<dbReference type="InterPro" id="IPR029058">
    <property type="entry name" value="AB_hydrolase_fold"/>
</dbReference>
<dbReference type="PANTHER" id="PTHR33840">
    <property type="match status" value="1"/>
</dbReference>
<keyword evidence="2" id="KW-0378">Hydrolase</keyword>
<gene>
    <name evidence="2" type="ORF">SAMN00777080_3444</name>
</gene>
<sequence length="367" mass="41989">MSRNIVVCCDGTGNKVTVNENSNIVHLFACLEKSSQQLCYYSPGLGTTTPLWVDNERSKEWFKFKAMVSGYSLKNNVLDAYKFIMENYNDEDKIYFFGFSRGAYTVRVVAGIIRMFGILQKGNTAHMEQLYNLYENYINKELKRDIENGLVGRNRISGHVKIVARIKSSFSRGEGKIAFMGLWDTVSSVGNVFFSKSNLPYTYDLKYIKSVRHAVAIDEKRKKFRFQKVNPNTHKDLKEVYFAGVHSDIGGSYPEEGLSKISLVWMLGEASGLGLRLDKKKVDKYVFGIGGKFQPPDHLQQIHNSYKGIFKFFCPQSREISIGSLIHHSVAIKKKIDKSYKPENLKCLSNIEFDKEIVYYQKGNKNE</sequence>
<dbReference type="Pfam" id="PF09994">
    <property type="entry name" value="T6SS_Tle1-like_cat"/>
    <property type="match status" value="1"/>
</dbReference>
<dbReference type="Proteomes" id="UP000192333">
    <property type="component" value="Chromosome I"/>
</dbReference>
<name>A0A1W2H7B1_9BACT</name>
<dbReference type="AlphaFoldDB" id="A0A1W2H7B1"/>
<evidence type="ECO:0000313" key="2">
    <source>
        <dbReference type="EMBL" id="SMD44810.1"/>
    </source>
</evidence>
<proteinExistence type="predicted"/>
<protein>
    <submittedName>
        <fullName evidence="2">Uncharacterized alpha/beta hydrolase domain</fullName>
    </submittedName>
</protein>
<dbReference type="OrthoDB" id="4378831at2"/>
<dbReference type="GO" id="GO:0016787">
    <property type="term" value="F:hydrolase activity"/>
    <property type="evidence" value="ECO:0007669"/>
    <property type="project" value="UniProtKB-KW"/>
</dbReference>
<accession>A0A1W2H7B1</accession>